<dbReference type="SUPFAM" id="SSF55205">
    <property type="entry name" value="EPT/RTPC-like"/>
    <property type="match status" value="1"/>
</dbReference>
<keyword evidence="1" id="KW-0808">Transferase</keyword>
<organism evidence="3">
    <name type="scientific">marine metagenome</name>
    <dbReference type="NCBI Taxonomy" id="408172"/>
    <lineage>
        <taxon>unclassified sequences</taxon>
        <taxon>metagenomes</taxon>
        <taxon>ecological metagenomes</taxon>
    </lineage>
</organism>
<dbReference type="InterPro" id="IPR001986">
    <property type="entry name" value="Enolpyruvate_Tfrase_dom"/>
</dbReference>
<evidence type="ECO:0000256" key="1">
    <source>
        <dbReference type="ARBA" id="ARBA00022679"/>
    </source>
</evidence>
<dbReference type="GO" id="GO:0016765">
    <property type="term" value="F:transferase activity, transferring alkyl or aryl (other than methyl) groups"/>
    <property type="evidence" value="ECO:0007669"/>
    <property type="project" value="InterPro"/>
</dbReference>
<reference evidence="3" key="1">
    <citation type="submission" date="2018-05" db="EMBL/GenBank/DDBJ databases">
        <authorList>
            <person name="Lanie J.A."/>
            <person name="Ng W.-L."/>
            <person name="Kazmierczak K.M."/>
            <person name="Andrzejewski T.M."/>
            <person name="Davidsen T.M."/>
            <person name="Wayne K.J."/>
            <person name="Tettelin H."/>
            <person name="Glass J.I."/>
            <person name="Rusch D."/>
            <person name="Podicherti R."/>
            <person name="Tsui H.-C.T."/>
            <person name="Winkler M.E."/>
        </authorList>
    </citation>
    <scope>NUCLEOTIDE SEQUENCE</scope>
</reference>
<dbReference type="InterPro" id="IPR013792">
    <property type="entry name" value="RNA3'P_cycl/enolpyr_Trfase_a/b"/>
</dbReference>
<dbReference type="AlphaFoldDB" id="A0A382QNZ5"/>
<name>A0A382QNZ5_9ZZZZ</name>
<feature type="non-terminal residue" evidence="3">
    <location>
        <position position="199"/>
    </location>
</feature>
<dbReference type="InterPro" id="IPR036968">
    <property type="entry name" value="Enolpyruvate_Tfrase_sf"/>
</dbReference>
<dbReference type="Gene3D" id="3.65.10.10">
    <property type="entry name" value="Enolpyruvate transferase domain"/>
    <property type="match status" value="1"/>
</dbReference>
<feature type="domain" description="Enolpyruvate transferase" evidence="2">
    <location>
        <begin position="1"/>
        <end position="194"/>
    </location>
</feature>
<evidence type="ECO:0000259" key="2">
    <source>
        <dbReference type="Pfam" id="PF00275"/>
    </source>
</evidence>
<feature type="non-terminal residue" evidence="3">
    <location>
        <position position="1"/>
    </location>
</feature>
<sequence>VLASLSEGESQVDNAPPGIATLVETLGRLGVELRVSDSTVRVRGRGLRSLTAPPSEVGLGGIGDAALLLLTALACQPLAVRVRVPADRRDLCRKLLTLLEQAGVGRAAEEEEGAFRLTGGGEVRGVDYADRDLEPPLRQALLLAGLYADGETAVREPSRSRDRVEFELKRRGVEVTGSRPDPAERVMRVTGGQAMAPLS</sequence>
<dbReference type="Pfam" id="PF00275">
    <property type="entry name" value="EPSP_synthase"/>
    <property type="match status" value="1"/>
</dbReference>
<dbReference type="EMBL" id="UINC01115527">
    <property type="protein sequence ID" value="SVC86620.1"/>
    <property type="molecule type" value="Genomic_DNA"/>
</dbReference>
<accession>A0A382QNZ5</accession>
<proteinExistence type="predicted"/>
<gene>
    <name evidence="3" type="ORF">METZ01_LOCUS339474</name>
</gene>
<evidence type="ECO:0000313" key="3">
    <source>
        <dbReference type="EMBL" id="SVC86620.1"/>
    </source>
</evidence>
<protein>
    <recommendedName>
        <fullName evidence="2">Enolpyruvate transferase domain-containing protein</fullName>
    </recommendedName>
</protein>